<proteinExistence type="predicted"/>
<dbReference type="AlphaFoldDB" id="A0A2M9C9X7"/>
<feature type="transmembrane region" description="Helical" evidence="1">
    <location>
        <begin position="129"/>
        <end position="147"/>
    </location>
</feature>
<protein>
    <submittedName>
        <fullName evidence="2">Uncharacterized protein</fullName>
    </submittedName>
</protein>
<name>A0A2M9C9X7_9FLAO</name>
<keyword evidence="1" id="KW-1133">Transmembrane helix</keyword>
<evidence type="ECO:0000256" key="1">
    <source>
        <dbReference type="SAM" id="Phobius"/>
    </source>
</evidence>
<evidence type="ECO:0000313" key="3">
    <source>
        <dbReference type="Proteomes" id="UP000228740"/>
    </source>
</evidence>
<dbReference type="Proteomes" id="UP000228740">
    <property type="component" value="Unassembled WGS sequence"/>
</dbReference>
<dbReference type="EMBL" id="PGFD01000001">
    <property type="protein sequence ID" value="PJJ67653.1"/>
    <property type="molecule type" value="Genomic_DNA"/>
</dbReference>
<gene>
    <name evidence="2" type="ORF">CLV73_1671</name>
</gene>
<comment type="caution">
    <text evidence="2">The sequence shown here is derived from an EMBL/GenBank/DDBJ whole genome shotgun (WGS) entry which is preliminary data.</text>
</comment>
<sequence>MNSFYKSIGLYDSLKFDIDMNTSEFVESLKKITYNTNTSFISLIPDNGIPTRFEYRGTVNKNDFTIKRRLHFFDFNILHSVIMGSILEVNNKTSLEIKFKPFFFHFITMIISTVFTMFIASQISKDENNYFILVLPFFVAIIQYFILKRSIKRGKYDFLRELNFIAQKNNSLKNIR</sequence>
<keyword evidence="3" id="KW-1185">Reference proteome</keyword>
<accession>A0A2M9C9X7</accession>
<organism evidence="2 3">
    <name type="scientific">Chryseobacterium geocarposphaerae</name>
    <dbReference type="NCBI Taxonomy" id="1416776"/>
    <lineage>
        <taxon>Bacteria</taxon>
        <taxon>Pseudomonadati</taxon>
        <taxon>Bacteroidota</taxon>
        <taxon>Flavobacteriia</taxon>
        <taxon>Flavobacteriales</taxon>
        <taxon>Weeksellaceae</taxon>
        <taxon>Chryseobacterium group</taxon>
        <taxon>Chryseobacterium</taxon>
    </lineage>
</organism>
<reference evidence="2 3" key="1">
    <citation type="submission" date="2017-11" db="EMBL/GenBank/DDBJ databases">
        <title>Genomic Encyclopedia of Archaeal and Bacterial Type Strains, Phase II (KMG-II): From Individual Species to Whole Genera.</title>
        <authorList>
            <person name="Goeker M."/>
        </authorList>
    </citation>
    <scope>NUCLEOTIDE SEQUENCE [LARGE SCALE GENOMIC DNA]</scope>
    <source>
        <strain evidence="2 3">DSM 27617</strain>
    </source>
</reference>
<evidence type="ECO:0000313" key="2">
    <source>
        <dbReference type="EMBL" id="PJJ67653.1"/>
    </source>
</evidence>
<feature type="transmembrane region" description="Helical" evidence="1">
    <location>
        <begin position="102"/>
        <end position="123"/>
    </location>
</feature>
<keyword evidence="1" id="KW-0812">Transmembrane</keyword>
<keyword evidence="1" id="KW-0472">Membrane</keyword>